<evidence type="ECO:0000313" key="6">
    <source>
        <dbReference type="EMBL" id="GHF30986.1"/>
    </source>
</evidence>
<feature type="transmembrane region" description="Helical" evidence="4">
    <location>
        <begin position="164"/>
        <end position="184"/>
    </location>
</feature>
<dbReference type="PANTHER" id="PTHR43280:SF29">
    <property type="entry name" value="ARAC-FAMILY TRANSCRIPTIONAL REGULATOR"/>
    <property type="match status" value="1"/>
</dbReference>
<dbReference type="PANTHER" id="PTHR43280">
    <property type="entry name" value="ARAC-FAMILY TRANSCRIPTIONAL REGULATOR"/>
    <property type="match status" value="1"/>
</dbReference>
<accession>A0A919B034</accession>
<dbReference type="GO" id="GO:0043565">
    <property type="term" value="F:sequence-specific DNA binding"/>
    <property type="evidence" value="ECO:0007669"/>
    <property type="project" value="InterPro"/>
</dbReference>
<protein>
    <submittedName>
        <fullName evidence="6">Transcriptional regulator</fullName>
    </submittedName>
</protein>
<dbReference type="Gene3D" id="1.10.10.60">
    <property type="entry name" value="Homeodomain-like"/>
    <property type="match status" value="1"/>
</dbReference>
<organism evidence="6 7">
    <name type="scientific">Kordiimonas sediminis</name>
    <dbReference type="NCBI Taxonomy" id="1735581"/>
    <lineage>
        <taxon>Bacteria</taxon>
        <taxon>Pseudomonadati</taxon>
        <taxon>Pseudomonadota</taxon>
        <taxon>Alphaproteobacteria</taxon>
        <taxon>Kordiimonadales</taxon>
        <taxon>Kordiimonadaceae</taxon>
        <taxon>Kordiimonas</taxon>
    </lineage>
</organism>
<feature type="transmembrane region" description="Helical" evidence="4">
    <location>
        <begin position="58"/>
        <end position="81"/>
    </location>
</feature>
<reference evidence="6" key="1">
    <citation type="journal article" date="2014" name="Int. J. Syst. Evol. Microbiol.">
        <title>Complete genome sequence of Corynebacterium casei LMG S-19264T (=DSM 44701T), isolated from a smear-ripened cheese.</title>
        <authorList>
            <consortium name="US DOE Joint Genome Institute (JGI-PGF)"/>
            <person name="Walter F."/>
            <person name="Albersmeier A."/>
            <person name="Kalinowski J."/>
            <person name="Ruckert C."/>
        </authorList>
    </citation>
    <scope>NUCLEOTIDE SEQUENCE</scope>
    <source>
        <strain evidence="6">KCTC 42590</strain>
    </source>
</reference>
<reference evidence="6" key="2">
    <citation type="submission" date="2020-09" db="EMBL/GenBank/DDBJ databases">
        <authorList>
            <person name="Sun Q."/>
            <person name="Kim S."/>
        </authorList>
    </citation>
    <scope>NUCLEOTIDE SEQUENCE</scope>
    <source>
        <strain evidence="6">KCTC 42590</strain>
    </source>
</reference>
<feature type="transmembrane region" description="Helical" evidence="4">
    <location>
        <begin position="124"/>
        <end position="143"/>
    </location>
</feature>
<keyword evidence="1" id="KW-0805">Transcription regulation</keyword>
<keyword evidence="4" id="KW-0472">Membrane</keyword>
<keyword evidence="2" id="KW-0238">DNA-binding</keyword>
<dbReference type="EMBL" id="BNCI01000002">
    <property type="protein sequence ID" value="GHF30986.1"/>
    <property type="molecule type" value="Genomic_DNA"/>
</dbReference>
<gene>
    <name evidence="6" type="ORF">GCM10017044_28000</name>
</gene>
<evidence type="ECO:0000256" key="1">
    <source>
        <dbReference type="ARBA" id="ARBA00023015"/>
    </source>
</evidence>
<sequence length="371" mass="41079">MISLFTLQALLLALSILLILAQMKFIRSSKAHLLFAIFCASIAFLMVKQLSATIITPFHYLIGIGASATCNAFWLLSRVLFRRRNALEIQHIAVALAIALMVALNQGYHFLQGIEFISPSPDNFVSYMLGEFTLLLSSCILALTFWEGVRNFKKDTAEGKGQRIFFLLVFSSALIGSKIAEGLTASSPQTLEFCIAAIIVFVMINTQILLVWKYSANRFFSRFYPAANMPPTMPPNTLEQSEGPFVEVQSLSPLARQIHDLLIGESLFLQENLKVCDIAQKLGCSEHAISHAIRNDLGANNFNQFINQLRISYSQKLLADPNNKRKSILTISFDSGFASIGPFTRAFKALTGMTPSEYRNAQSGNNSGQNA</sequence>
<dbReference type="InterPro" id="IPR009057">
    <property type="entry name" value="Homeodomain-like_sf"/>
</dbReference>
<keyword evidence="4" id="KW-1133">Transmembrane helix</keyword>
<evidence type="ECO:0000256" key="2">
    <source>
        <dbReference type="ARBA" id="ARBA00023125"/>
    </source>
</evidence>
<dbReference type="Proteomes" id="UP000630923">
    <property type="component" value="Unassembled WGS sequence"/>
</dbReference>
<comment type="caution">
    <text evidence="6">The sequence shown here is derived from an EMBL/GenBank/DDBJ whole genome shotgun (WGS) entry which is preliminary data.</text>
</comment>
<keyword evidence="7" id="KW-1185">Reference proteome</keyword>
<dbReference type="GO" id="GO:0003700">
    <property type="term" value="F:DNA-binding transcription factor activity"/>
    <property type="evidence" value="ECO:0007669"/>
    <property type="project" value="InterPro"/>
</dbReference>
<dbReference type="AlphaFoldDB" id="A0A919B034"/>
<feature type="transmembrane region" description="Helical" evidence="4">
    <location>
        <begin position="190"/>
        <end position="212"/>
    </location>
</feature>
<evidence type="ECO:0000256" key="3">
    <source>
        <dbReference type="ARBA" id="ARBA00023163"/>
    </source>
</evidence>
<dbReference type="PROSITE" id="PS01124">
    <property type="entry name" value="HTH_ARAC_FAMILY_2"/>
    <property type="match status" value="1"/>
</dbReference>
<dbReference type="Pfam" id="PF12833">
    <property type="entry name" value="HTH_18"/>
    <property type="match status" value="1"/>
</dbReference>
<evidence type="ECO:0000259" key="5">
    <source>
        <dbReference type="PROSITE" id="PS01124"/>
    </source>
</evidence>
<evidence type="ECO:0000313" key="7">
    <source>
        <dbReference type="Proteomes" id="UP000630923"/>
    </source>
</evidence>
<dbReference type="InterPro" id="IPR018060">
    <property type="entry name" value="HTH_AraC"/>
</dbReference>
<feature type="transmembrane region" description="Helical" evidence="4">
    <location>
        <begin position="6"/>
        <end position="26"/>
    </location>
</feature>
<feature type="domain" description="HTH araC/xylS-type" evidence="5">
    <location>
        <begin position="269"/>
        <end position="361"/>
    </location>
</feature>
<dbReference type="PROSITE" id="PS00041">
    <property type="entry name" value="HTH_ARAC_FAMILY_1"/>
    <property type="match status" value="1"/>
</dbReference>
<dbReference type="RefSeq" id="WP_191253994.1">
    <property type="nucleotide sequence ID" value="NZ_BNCI01000002.1"/>
</dbReference>
<dbReference type="InterPro" id="IPR020449">
    <property type="entry name" value="Tscrpt_reg_AraC-type_HTH"/>
</dbReference>
<feature type="transmembrane region" description="Helical" evidence="4">
    <location>
        <begin position="33"/>
        <end position="52"/>
    </location>
</feature>
<keyword evidence="4" id="KW-0812">Transmembrane</keyword>
<keyword evidence="3" id="KW-0804">Transcription</keyword>
<evidence type="ECO:0000256" key="4">
    <source>
        <dbReference type="SAM" id="Phobius"/>
    </source>
</evidence>
<dbReference type="SUPFAM" id="SSF46689">
    <property type="entry name" value="Homeodomain-like"/>
    <property type="match status" value="1"/>
</dbReference>
<dbReference type="PRINTS" id="PR00032">
    <property type="entry name" value="HTHARAC"/>
</dbReference>
<proteinExistence type="predicted"/>
<dbReference type="SMART" id="SM00342">
    <property type="entry name" value="HTH_ARAC"/>
    <property type="match status" value="1"/>
</dbReference>
<feature type="transmembrane region" description="Helical" evidence="4">
    <location>
        <begin position="93"/>
        <end position="112"/>
    </location>
</feature>
<name>A0A919B034_9PROT</name>
<dbReference type="InterPro" id="IPR018062">
    <property type="entry name" value="HTH_AraC-typ_CS"/>
</dbReference>